<evidence type="ECO:0000256" key="4">
    <source>
        <dbReference type="ARBA" id="ARBA00011903"/>
    </source>
</evidence>
<dbReference type="PANTHER" id="PTHR32309">
    <property type="entry name" value="TYROSINE-PROTEIN KINASE"/>
    <property type="match status" value="1"/>
</dbReference>
<keyword evidence="10" id="KW-0418">Kinase</keyword>
<dbReference type="InterPro" id="IPR005702">
    <property type="entry name" value="Wzc-like_C"/>
</dbReference>
<evidence type="ECO:0000256" key="14">
    <source>
        <dbReference type="ARBA" id="ARBA00023137"/>
    </source>
</evidence>
<evidence type="ECO:0000259" key="18">
    <source>
        <dbReference type="Pfam" id="PF13614"/>
    </source>
</evidence>
<dbReference type="InterPro" id="IPR027417">
    <property type="entry name" value="P-loop_NTPase"/>
</dbReference>
<dbReference type="Pfam" id="PF02706">
    <property type="entry name" value="Wzz"/>
    <property type="match status" value="1"/>
</dbReference>
<reference evidence="21" key="1">
    <citation type="journal article" date="2019" name="Int. J. Syst. Evol. Microbiol.">
        <title>The Global Catalogue of Microorganisms (GCM) 10K type strain sequencing project: providing services to taxonomists for standard genome sequencing and annotation.</title>
        <authorList>
            <consortium name="The Broad Institute Genomics Platform"/>
            <consortium name="The Broad Institute Genome Sequencing Center for Infectious Disease"/>
            <person name="Wu L."/>
            <person name="Ma J."/>
        </authorList>
    </citation>
    <scope>NUCLEOTIDE SEQUENCE [LARGE SCALE GENOMIC DNA]</scope>
    <source>
        <strain evidence="21">KCTC 42808</strain>
    </source>
</reference>
<evidence type="ECO:0000256" key="9">
    <source>
        <dbReference type="ARBA" id="ARBA00022741"/>
    </source>
</evidence>
<evidence type="ECO:0000256" key="7">
    <source>
        <dbReference type="ARBA" id="ARBA00022679"/>
    </source>
</evidence>
<organism evidence="20 21">
    <name type="scientific">Lacinutrix gracilariae</name>
    <dbReference type="NCBI Taxonomy" id="1747198"/>
    <lineage>
        <taxon>Bacteria</taxon>
        <taxon>Pseudomonadati</taxon>
        <taxon>Bacteroidota</taxon>
        <taxon>Flavobacteriia</taxon>
        <taxon>Flavobacteriales</taxon>
        <taxon>Flavobacteriaceae</taxon>
        <taxon>Lacinutrix</taxon>
    </lineage>
</organism>
<evidence type="ECO:0000256" key="1">
    <source>
        <dbReference type="ARBA" id="ARBA00004429"/>
    </source>
</evidence>
<evidence type="ECO:0000313" key="20">
    <source>
        <dbReference type="EMBL" id="MFD2541567.1"/>
    </source>
</evidence>
<evidence type="ECO:0000256" key="8">
    <source>
        <dbReference type="ARBA" id="ARBA00022692"/>
    </source>
</evidence>
<name>A0ABW5JXS8_9FLAO</name>
<dbReference type="PANTHER" id="PTHR32309:SF13">
    <property type="entry name" value="FERRIC ENTEROBACTIN TRANSPORT PROTEIN FEPE"/>
    <property type="match status" value="1"/>
</dbReference>
<evidence type="ECO:0000256" key="3">
    <source>
        <dbReference type="ARBA" id="ARBA00008883"/>
    </source>
</evidence>
<comment type="caution">
    <text evidence="20">The sequence shown here is derived from an EMBL/GenBank/DDBJ whole genome shotgun (WGS) entry which is preliminary data.</text>
</comment>
<evidence type="ECO:0000256" key="16">
    <source>
        <dbReference type="SAM" id="Phobius"/>
    </source>
</evidence>
<dbReference type="InterPro" id="IPR032807">
    <property type="entry name" value="GNVR"/>
</dbReference>
<keyword evidence="12 16" id="KW-1133">Transmembrane helix</keyword>
<feature type="domain" description="AAA" evidence="18">
    <location>
        <begin position="589"/>
        <end position="726"/>
    </location>
</feature>
<keyword evidence="8 16" id="KW-0812">Transmembrane</keyword>
<dbReference type="InterPro" id="IPR003856">
    <property type="entry name" value="LPS_length_determ_N"/>
</dbReference>
<dbReference type="Pfam" id="PF13614">
    <property type="entry name" value="AAA_31"/>
    <property type="match status" value="1"/>
</dbReference>
<dbReference type="InterPro" id="IPR025669">
    <property type="entry name" value="AAA_dom"/>
</dbReference>
<comment type="similarity">
    <text evidence="3">Belongs to the etk/wzc family.</text>
</comment>
<dbReference type="Proteomes" id="UP001597467">
    <property type="component" value="Unassembled WGS sequence"/>
</dbReference>
<keyword evidence="11" id="KW-0067">ATP-binding</keyword>
<feature type="domain" description="Tyrosine-protein kinase G-rich" evidence="19">
    <location>
        <begin position="451"/>
        <end position="521"/>
    </location>
</feature>
<gene>
    <name evidence="20" type="ORF">ACFSSB_04485</name>
</gene>
<evidence type="ECO:0000256" key="2">
    <source>
        <dbReference type="ARBA" id="ARBA00007316"/>
    </source>
</evidence>
<dbReference type="EC" id="2.7.10.2" evidence="4"/>
<dbReference type="Gene3D" id="3.40.50.300">
    <property type="entry name" value="P-loop containing nucleotide triphosphate hydrolases"/>
    <property type="match status" value="1"/>
</dbReference>
<dbReference type="NCBIfam" id="TIGR01007">
    <property type="entry name" value="eps_fam"/>
    <property type="match status" value="1"/>
</dbReference>
<keyword evidence="13 16" id="KW-0472">Membrane</keyword>
<dbReference type="RefSeq" id="WP_379901411.1">
    <property type="nucleotide sequence ID" value="NZ_JBHULM010000007.1"/>
</dbReference>
<evidence type="ECO:0000259" key="17">
    <source>
        <dbReference type="Pfam" id="PF02706"/>
    </source>
</evidence>
<comment type="similarity">
    <text evidence="2">Belongs to the CpsD/CapB family.</text>
</comment>
<evidence type="ECO:0000256" key="12">
    <source>
        <dbReference type="ARBA" id="ARBA00022989"/>
    </source>
</evidence>
<dbReference type="CDD" id="cd05387">
    <property type="entry name" value="BY-kinase"/>
    <property type="match status" value="1"/>
</dbReference>
<keyword evidence="14" id="KW-0829">Tyrosine-protein kinase</keyword>
<comment type="subcellular location">
    <subcellularLocation>
        <location evidence="1">Cell inner membrane</location>
        <topology evidence="1">Multi-pass membrane protein</topology>
    </subcellularLocation>
</comment>
<dbReference type="SUPFAM" id="SSF52540">
    <property type="entry name" value="P-loop containing nucleoside triphosphate hydrolases"/>
    <property type="match status" value="1"/>
</dbReference>
<keyword evidence="9" id="KW-0547">Nucleotide-binding</keyword>
<evidence type="ECO:0000256" key="11">
    <source>
        <dbReference type="ARBA" id="ARBA00022840"/>
    </source>
</evidence>
<evidence type="ECO:0000256" key="6">
    <source>
        <dbReference type="ARBA" id="ARBA00022519"/>
    </source>
</evidence>
<keyword evidence="5" id="KW-1003">Cell membrane</keyword>
<sequence length="790" mass="89674">MNKNAANQKEHFRDLVDPYLGKWKLVLLCVIAAIALAHIYLRYATYQYKASATIQIKDERQSTKLPELSSLQNYGLFKKDLNNVLDEAEIIGSRELIEQAVKELKFNIQYYVEGRIQKHEVYNNPPLNLNFSASDSILFQADTILNVKIHSKTQFLLKGITEEEKIWKSKDQNIEDQGVLHSFGQPIKTGFGDIIITPNLDQYAAKVGSNITIEISPISKITGNYKGNLRIETKEYSSIIKLSISDNNREKASLFLSKLIEVYNKDVVKDKQQVVEITSDFINSRLEIVSRELGQVDLTAETIQKRNRLTDIATQSNIFLQNERDNESQIINTTNQIQLIDYMKDFVDKNSESSDLLPANIGIAENSISEITRRHNDLVIERNRLLKHSSEKNPTVVNLTNQINELKGNLNQNLNNIKSSNEITLSALNEKANRISGQIYTTPTKQRQFRDTQRQQNIKESLYLYLLQKREEAAISHGISSPNAKIVDQGYASGKPVSPIKPIVYLSALILGASLPIGLIYLFQLLDSKVHTIKDIKKNIDVPYLGDIPKSNNRKKLIDRVDYSSKAEAFRMVRTNIDFMLQGITDRAKIIFVTSTTNQEGKSHTSINLASSLSFSEKKVLLIETDIRVPKATNYLKIKNDKGITNYIGNTKLSASDVTTKIENNPFLDVISAGVIPPNPSELLMSDRVGELFETVKNKYDYIIVDTAAVGLVTDTLLISKYADMFVYVVRANYIDKRQLHIAQTMYSEKRLPNMAILLNAVDHKKSGSYTYGYGKNPIKKKWWKFKKDK</sequence>
<evidence type="ECO:0000313" key="21">
    <source>
        <dbReference type="Proteomes" id="UP001597467"/>
    </source>
</evidence>
<keyword evidence="6" id="KW-0997">Cell inner membrane</keyword>
<keyword evidence="7" id="KW-0808">Transferase</keyword>
<comment type="catalytic activity">
    <reaction evidence="15">
        <text>L-tyrosyl-[protein] + ATP = O-phospho-L-tyrosyl-[protein] + ADP + H(+)</text>
        <dbReference type="Rhea" id="RHEA:10596"/>
        <dbReference type="Rhea" id="RHEA-COMP:10136"/>
        <dbReference type="Rhea" id="RHEA-COMP:20101"/>
        <dbReference type="ChEBI" id="CHEBI:15378"/>
        <dbReference type="ChEBI" id="CHEBI:30616"/>
        <dbReference type="ChEBI" id="CHEBI:46858"/>
        <dbReference type="ChEBI" id="CHEBI:61978"/>
        <dbReference type="ChEBI" id="CHEBI:456216"/>
        <dbReference type="EC" id="2.7.10.2"/>
    </reaction>
</comment>
<evidence type="ECO:0000256" key="13">
    <source>
        <dbReference type="ARBA" id="ARBA00023136"/>
    </source>
</evidence>
<dbReference type="EMBL" id="JBHULM010000007">
    <property type="protein sequence ID" value="MFD2541567.1"/>
    <property type="molecule type" value="Genomic_DNA"/>
</dbReference>
<dbReference type="InterPro" id="IPR050445">
    <property type="entry name" value="Bact_polysacc_biosynth/exp"/>
</dbReference>
<keyword evidence="21" id="KW-1185">Reference proteome</keyword>
<protein>
    <recommendedName>
        <fullName evidence="4">non-specific protein-tyrosine kinase</fullName>
        <ecNumber evidence="4">2.7.10.2</ecNumber>
    </recommendedName>
</protein>
<proteinExistence type="inferred from homology"/>
<feature type="transmembrane region" description="Helical" evidence="16">
    <location>
        <begin position="503"/>
        <end position="523"/>
    </location>
</feature>
<evidence type="ECO:0000256" key="15">
    <source>
        <dbReference type="ARBA" id="ARBA00051245"/>
    </source>
</evidence>
<feature type="transmembrane region" description="Helical" evidence="16">
    <location>
        <begin position="23"/>
        <end position="41"/>
    </location>
</feature>
<evidence type="ECO:0000256" key="10">
    <source>
        <dbReference type="ARBA" id="ARBA00022777"/>
    </source>
</evidence>
<feature type="domain" description="Polysaccharide chain length determinant N-terminal" evidence="17">
    <location>
        <begin position="22"/>
        <end position="104"/>
    </location>
</feature>
<evidence type="ECO:0000259" key="19">
    <source>
        <dbReference type="Pfam" id="PF13807"/>
    </source>
</evidence>
<evidence type="ECO:0000256" key="5">
    <source>
        <dbReference type="ARBA" id="ARBA00022475"/>
    </source>
</evidence>
<dbReference type="Pfam" id="PF13807">
    <property type="entry name" value="GNVR"/>
    <property type="match status" value="1"/>
</dbReference>
<accession>A0ABW5JXS8</accession>